<accession>A0A164V9W6</accession>
<dbReference type="AlphaFoldDB" id="A0A164V9W6"/>
<dbReference type="Gramene" id="KZM90026">
    <property type="protein sequence ID" value="KZM90026"/>
    <property type="gene ID" value="DCAR_022609"/>
</dbReference>
<dbReference type="STRING" id="79200.A0A164V9W6"/>
<dbReference type="FunFam" id="3.40.30.10:FF:000213">
    <property type="entry name" value="APD1p protein"/>
    <property type="match status" value="1"/>
</dbReference>
<evidence type="ECO:0000313" key="2">
    <source>
        <dbReference type="EMBL" id="KZM90026.1"/>
    </source>
</evidence>
<dbReference type="PANTHER" id="PTHR31902:SF14">
    <property type="entry name" value="ACTIN PATCHES DISTAL PROTEIN 1"/>
    <property type="match status" value="1"/>
</dbReference>
<dbReference type="EMBL" id="LNRQ01000006">
    <property type="protein sequence ID" value="KZM90026.1"/>
    <property type="molecule type" value="Genomic_DNA"/>
</dbReference>
<organism evidence="2">
    <name type="scientific">Daucus carota subsp. sativus</name>
    <name type="common">Carrot</name>
    <dbReference type="NCBI Taxonomy" id="79200"/>
    <lineage>
        <taxon>Eukaryota</taxon>
        <taxon>Viridiplantae</taxon>
        <taxon>Streptophyta</taxon>
        <taxon>Embryophyta</taxon>
        <taxon>Tracheophyta</taxon>
        <taxon>Spermatophyta</taxon>
        <taxon>Magnoliopsida</taxon>
        <taxon>eudicotyledons</taxon>
        <taxon>Gunneridae</taxon>
        <taxon>Pentapetalae</taxon>
        <taxon>asterids</taxon>
        <taxon>campanulids</taxon>
        <taxon>Apiales</taxon>
        <taxon>Apiaceae</taxon>
        <taxon>Apioideae</taxon>
        <taxon>Scandiceae</taxon>
        <taxon>Daucinae</taxon>
        <taxon>Daucus</taxon>
        <taxon>Daucus sect. Daucus</taxon>
    </lineage>
</organism>
<reference evidence="2" key="1">
    <citation type="journal article" date="2016" name="Nat. Genet.">
        <title>A high-quality carrot genome assembly provides new insights into carotenoid accumulation and asterid genome evolution.</title>
        <authorList>
            <person name="Iorizzo M."/>
            <person name="Ellison S."/>
            <person name="Senalik D."/>
            <person name="Zeng P."/>
            <person name="Satapoomin P."/>
            <person name="Huang J."/>
            <person name="Bowman M."/>
            <person name="Iovene M."/>
            <person name="Sanseverino W."/>
            <person name="Cavagnaro P."/>
            <person name="Yildiz M."/>
            <person name="Macko-Podgorni A."/>
            <person name="Moranska E."/>
            <person name="Grzebelus E."/>
            <person name="Grzebelus D."/>
            <person name="Ashrafi H."/>
            <person name="Zheng Z."/>
            <person name="Cheng S."/>
            <person name="Spooner D."/>
            <person name="Van Deynze A."/>
            <person name="Simon P."/>
        </authorList>
    </citation>
    <scope>NUCLEOTIDE SEQUENCE [LARGE SCALE GENOMIC DNA]</scope>
    <source>
        <tissue evidence="2">Leaf</tissue>
    </source>
</reference>
<protein>
    <submittedName>
        <fullName evidence="2">Uncharacterized protein</fullName>
    </submittedName>
</protein>
<proteinExistence type="predicted"/>
<sequence>MSTTDSPLPYINPHLSSSSPIPVSDTDSYLIDSTASGSNSFQKDTFLSAEPLDFGFSRPDFRQAPLVGTVDYYQRHVFLCYKNPDVWPPRIEAAEFDRLPRLLSAALAARKPFMNRHNCLRYRRLTHFDVDTFVEEVLVKDGEWLPGTPEPLRGSYIFVCAHGTRDRRCGVCGPSVVARFKEEIELRGLQGKVHVRPCSHIGGHKYAGNVIIFGSTISGEATGHWYGYVMPDDAPTLLEQHIEKGQVVDLLWRGQIGLSEEDQKKSQEVRLQLTGGNNVEKSKNETSQTIEISSSACRSQVKGTCCYQTNSISPSSCCQDLLLPEISYTAEPSAETTTTSEKRSKKQPSRNNNCQAAHSRKVCAMPTWIESWEREDTYATMAVIGAAVSIVVAYNCYKQLT</sequence>
<dbReference type="InterPro" id="IPR036249">
    <property type="entry name" value="Thioredoxin-like_sf"/>
</dbReference>
<comment type="caution">
    <text evidence="2">The sequence shown here is derived from an EMBL/GenBank/DDBJ whole genome shotgun (WGS) entry which is preliminary data.</text>
</comment>
<dbReference type="SUPFAM" id="SSF52833">
    <property type="entry name" value="Thioredoxin-like"/>
    <property type="match status" value="1"/>
</dbReference>
<dbReference type="Pfam" id="PF06999">
    <property type="entry name" value="Suc_Fer-like"/>
    <property type="match status" value="1"/>
</dbReference>
<name>A0A164V9W6_DAUCS</name>
<dbReference type="OMA" id="QLWRGQM"/>
<feature type="compositionally biased region" description="Low complexity" evidence="1">
    <location>
        <begin position="329"/>
        <end position="339"/>
    </location>
</feature>
<dbReference type="InterPro" id="IPR009737">
    <property type="entry name" value="Aim32/Apd1-like"/>
</dbReference>
<feature type="region of interest" description="Disordered" evidence="1">
    <location>
        <begin position="329"/>
        <end position="353"/>
    </location>
</feature>
<dbReference type="Gene3D" id="3.40.30.10">
    <property type="entry name" value="Glutaredoxin"/>
    <property type="match status" value="1"/>
</dbReference>
<gene>
    <name evidence="2" type="ORF">DCAR_022609</name>
</gene>
<dbReference type="CDD" id="cd03062">
    <property type="entry name" value="TRX_Fd_Sucrase"/>
    <property type="match status" value="1"/>
</dbReference>
<evidence type="ECO:0000256" key="1">
    <source>
        <dbReference type="SAM" id="MobiDB-lite"/>
    </source>
</evidence>
<dbReference type="PANTHER" id="PTHR31902">
    <property type="entry name" value="ACTIN PATCHES DISTAL PROTEIN 1"/>
    <property type="match status" value="1"/>
</dbReference>